<gene>
    <name evidence="2" type="ORF">BaRGS_00017459</name>
</gene>
<feature type="compositionally biased region" description="Polar residues" evidence="1">
    <location>
        <begin position="760"/>
        <end position="788"/>
    </location>
</feature>
<dbReference type="EMBL" id="JACVVK020000116">
    <property type="protein sequence ID" value="KAK7491358.1"/>
    <property type="molecule type" value="Genomic_DNA"/>
</dbReference>
<protein>
    <recommendedName>
        <fullName evidence="4">Microtubule-associated protein futsch</fullName>
    </recommendedName>
</protein>
<feature type="compositionally biased region" description="Low complexity" evidence="1">
    <location>
        <begin position="808"/>
        <end position="826"/>
    </location>
</feature>
<evidence type="ECO:0000313" key="2">
    <source>
        <dbReference type="EMBL" id="KAK7491358.1"/>
    </source>
</evidence>
<feature type="compositionally biased region" description="Basic and acidic residues" evidence="1">
    <location>
        <begin position="294"/>
        <end position="316"/>
    </location>
</feature>
<feature type="compositionally biased region" description="Basic and acidic residues" evidence="1">
    <location>
        <begin position="531"/>
        <end position="572"/>
    </location>
</feature>
<proteinExistence type="predicted"/>
<feature type="compositionally biased region" description="Basic and acidic residues" evidence="1">
    <location>
        <begin position="149"/>
        <end position="159"/>
    </location>
</feature>
<feature type="compositionally biased region" description="Polar residues" evidence="1">
    <location>
        <begin position="1"/>
        <end position="11"/>
    </location>
</feature>
<feature type="compositionally biased region" description="Low complexity" evidence="1">
    <location>
        <begin position="48"/>
        <end position="72"/>
    </location>
</feature>
<feature type="compositionally biased region" description="Low complexity" evidence="1">
    <location>
        <begin position="666"/>
        <end position="678"/>
    </location>
</feature>
<feature type="compositionally biased region" description="Basic and acidic residues" evidence="1">
    <location>
        <begin position="1002"/>
        <end position="1029"/>
    </location>
</feature>
<feature type="region of interest" description="Disordered" evidence="1">
    <location>
        <begin position="267"/>
        <end position="316"/>
    </location>
</feature>
<feature type="compositionally biased region" description="Basic and acidic residues" evidence="1">
    <location>
        <begin position="177"/>
        <end position="194"/>
    </location>
</feature>
<accession>A0ABD0KWP9</accession>
<feature type="compositionally biased region" description="Polar residues" evidence="1">
    <location>
        <begin position="1097"/>
        <end position="1127"/>
    </location>
</feature>
<evidence type="ECO:0000256" key="1">
    <source>
        <dbReference type="SAM" id="MobiDB-lite"/>
    </source>
</evidence>
<feature type="compositionally biased region" description="Polar residues" evidence="1">
    <location>
        <begin position="655"/>
        <end position="665"/>
    </location>
</feature>
<feature type="region of interest" description="Disordered" evidence="1">
    <location>
        <begin position="377"/>
        <end position="411"/>
    </location>
</feature>
<feature type="non-terminal residue" evidence="2">
    <location>
        <position position="1"/>
    </location>
</feature>
<evidence type="ECO:0008006" key="4">
    <source>
        <dbReference type="Google" id="ProtNLM"/>
    </source>
</evidence>
<feature type="compositionally biased region" description="Basic and acidic residues" evidence="1">
    <location>
        <begin position="847"/>
        <end position="858"/>
    </location>
</feature>
<feature type="compositionally biased region" description="Polar residues" evidence="1">
    <location>
        <begin position="1035"/>
        <end position="1045"/>
    </location>
</feature>
<organism evidence="2 3">
    <name type="scientific">Batillaria attramentaria</name>
    <dbReference type="NCBI Taxonomy" id="370345"/>
    <lineage>
        <taxon>Eukaryota</taxon>
        <taxon>Metazoa</taxon>
        <taxon>Spiralia</taxon>
        <taxon>Lophotrochozoa</taxon>
        <taxon>Mollusca</taxon>
        <taxon>Gastropoda</taxon>
        <taxon>Caenogastropoda</taxon>
        <taxon>Sorbeoconcha</taxon>
        <taxon>Cerithioidea</taxon>
        <taxon>Batillariidae</taxon>
        <taxon>Batillaria</taxon>
    </lineage>
</organism>
<feature type="compositionally biased region" description="Basic and acidic residues" evidence="1">
    <location>
        <begin position="789"/>
        <end position="802"/>
    </location>
</feature>
<feature type="compositionally biased region" description="Basic and acidic residues" evidence="1">
    <location>
        <begin position="450"/>
        <end position="459"/>
    </location>
</feature>
<comment type="caution">
    <text evidence="2">The sequence shown here is derived from an EMBL/GenBank/DDBJ whole genome shotgun (WGS) entry which is preliminary data.</text>
</comment>
<feature type="region of interest" description="Disordered" evidence="1">
    <location>
        <begin position="445"/>
        <end position="1154"/>
    </location>
</feature>
<reference evidence="2 3" key="1">
    <citation type="journal article" date="2023" name="Sci. Data">
        <title>Genome assembly of the Korean intertidal mud-creeper Batillaria attramentaria.</title>
        <authorList>
            <person name="Patra A.K."/>
            <person name="Ho P.T."/>
            <person name="Jun S."/>
            <person name="Lee S.J."/>
            <person name="Kim Y."/>
            <person name="Won Y.J."/>
        </authorList>
    </citation>
    <scope>NUCLEOTIDE SEQUENCE [LARGE SCALE GENOMIC DNA]</scope>
    <source>
        <strain evidence="2">Wonlab-2016</strain>
    </source>
</reference>
<keyword evidence="3" id="KW-1185">Reference proteome</keyword>
<feature type="compositionally biased region" description="Low complexity" evidence="1">
    <location>
        <begin position="196"/>
        <end position="206"/>
    </location>
</feature>
<dbReference type="Proteomes" id="UP001519460">
    <property type="component" value="Unassembled WGS sequence"/>
</dbReference>
<sequence>ASKRQSYTPGQTKDAGLPTPSTENGDVTKAGGANGQVELISNTEIGNVTSTDDVTPTSSAPNTPSASSATPAGNLKRTGSGKRPKASKEANGIRPGQGKRPTSYPQGKQPEGGDSGSQGQRPQSLFLEDIAIPEDDGKIETVSLSSNAKAEKQAKEEAAKSAAQKAEVKEDESSETAEEKDKAEAKTEPQETQKLEASAEAAVNVEEAMKEGEEVPEQTKEDADKGENVDQQDQQTTEPKVEKADMTHEQFAAQIVKATLTDVHMNLEAGSKQETANEGSNDAVESAGASDVSAKVDAEDKAEEVSAVKVEPEDTENKAAIDIAEIKVELTETKPDEAQVTEDQPEAADSVAKPEVSEVKTDVDDVLQAAVEACVMDTKSSEDDAKVSVEPEASLAAEIPVPTNQEPVKETAEAVFQPPAESSGVQMKEVVEEVEQVLVPEVQAQVQSANKEEDTEKPAEVSAQADEDAGKEKDKIDGKEESTKTKEQPEGAEASAAVSGTEEKPNTETPPAESPPVETAAVPLSPAQLKALEKEQKAAKKREEKEKARLAKEEKKRLKEQKKREAKEKKQQQIEVEVNEPKPPATSSPGTEDEADAGRNLGSSVKEIISSIEGSAVKAAPPGGAASDEPPAVPDSPYPDEDGAKGEQRFPTDASGPTSPVSPDTSAALSPVSSAPSSPMTPDGTPVSPETGESSARSSVLRRIKLGPRLKTAILRKSSGAADNAEEKRVSLTQPRHVEVSDLTPPPRKHRPRRPLEQVWTPQGRTSGSDEASPGSGSEKSEPTSPATQDHKSSDETGKSATDEVEEVVAVVQEQMQQAVVVSPSETTPPPASTDKQAESDAASAADDTKESEGEYKVAELPSPGSRVSIHADPESPTIVSTAQIVLEATGQAEETPDTFPDADQPHDPPAEDASEVKTDADVGTKAKDTDLEKMASEVVAEAQKAALQAVTETTEKKDDSVESDSTPPAQSTASEVNDSAATDSSPQQQTDTAPETVQPQNKEDAPKTEKPAAEDNLEKGEGSEKADDFDTGDQDTSQLQQFNKNYYDISVVPGDDEEGGVADDNNKTVVSQDDTLVENVVDDDNQEEKTEAECGSASQNTASDKLSNGPCSEQDDSQALTVSGESRVNGDSEEVSRCNGSHEKSEHAPDSNETIDAYLRLQCGSLDRDGEQKTDTAGKGDRIETNSKIDDVHLALKYPSSPTPAFRLSESTLYSSECDAVASTRKTERYQSFKATLSCQVNLTAAATQFHPHCIIIDVTTILWNAPSWILNTSRRLITRSSVFEESRTRRDRRLGFFGGTHSLPTVGPFG</sequence>
<feature type="compositionally biased region" description="Basic and acidic residues" evidence="1">
    <location>
        <begin position="725"/>
        <end position="740"/>
    </location>
</feature>
<feature type="compositionally biased region" description="Basic and acidic residues" evidence="1">
    <location>
        <begin position="468"/>
        <end position="489"/>
    </location>
</feature>
<evidence type="ECO:0000313" key="3">
    <source>
        <dbReference type="Proteomes" id="UP001519460"/>
    </source>
</evidence>
<feature type="compositionally biased region" description="Basic and acidic residues" evidence="1">
    <location>
        <begin position="207"/>
        <end position="228"/>
    </location>
</feature>
<feature type="compositionally biased region" description="Basic and acidic residues" evidence="1">
    <location>
        <begin position="1129"/>
        <end position="1151"/>
    </location>
</feature>
<feature type="region of interest" description="Disordered" evidence="1">
    <location>
        <begin position="330"/>
        <end position="359"/>
    </location>
</feature>
<feature type="compositionally biased region" description="Polar residues" evidence="1">
    <location>
        <begin position="964"/>
        <end position="1001"/>
    </location>
</feature>
<feature type="compositionally biased region" description="Polar residues" evidence="1">
    <location>
        <begin position="229"/>
        <end position="238"/>
    </location>
</feature>
<feature type="compositionally biased region" description="Basic and acidic residues" evidence="1">
    <location>
        <begin position="379"/>
        <end position="389"/>
    </location>
</feature>
<feature type="compositionally biased region" description="Basic and acidic residues" evidence="1">
    <location>
        <begin position="904"/>
        <end position="936"/>
    </location>
</feature>
<name>A0ABD0KWP9_9CAEN</name>
<feature type="region of interest" description="Disordered" evidence="1">
    <location>
        <begin position="1"/>
        <end position="246"/>
    </location>
</feature>